<dbReference type="Pfam" id="PF14155">
    <property type="entry name" value="DUF4307"/>
    <property type="match status" value="1"/>
</dbReference>
<dbReference type="RefSeq" id="WP_353944442.1">
    <property type="nucleotide sequence ID" value="NZ_CP159534.1"/>
</dbReference>
<proteinExistence type="predicted"/>
<keyword evidence="1" id="KW-0812">Transmembrane</keyword>
<dbReference type="KEGG" id="stac:ABII15_24485"/>
<keyword evidence="1" id="KW-0472">Membrane</keyword>
<gene>
    <name evidence="2" type="ORF">ABII15_24485</name>
</gene>
<dbReference type="AlphaFoldDB" id="A0AAU8IXI6"/>
<keyword evidence="1" id="KW-1133">Transmembrane helix</keyword>
<evidence type="ECO:0000313" key="2">
    <source>
        <dbReference type="EMBL" id="XCJ72925.1"/>
    </source>
</evidence>
<organism evidence="2">
    <name type="scientific">Streptomyces tabacisoli</name>
    <dbReference type="NCBI Taxonomy" id="3156398"/>
    <lineage>
        <taxon>Bacteria</taxon>
        <taxon>Bacillati</taxon>
        <taxon>Actinomycetota</taxon>
        <taxon>Actinomycetes</taxon>
        <taxon>Kitasatosporales</taxon>
        <taxon>Streptomycetaceae</taxon>
        <taxon>Streptomyces</taxon>
    </lineage>
</organism>
<name>A0AAU8IXI6_9ACTN</name>
<protein>
    <submittedName>
        <fullName evidence="2">DUF4307 domain-containing protein</fullName>
    </submittedName>
</protein>
<sequence length="136" mass="14975">MSAAQQQLPEGRYSSPRSADARADRKLRIAAIVLGTLFAAMMVWFGWYYIAGGSKFSGEVIAFKTYDDNVKVHLEIRKDTGTSGYCTIRSQDADGSEVGRADFRFDQKQDRIDKVVTLRTSGGRGTTAELLGCHAD</sequence>
<reference evidence="2" key="1">
    <citation type="submission" date="2024-06" db="EMBL/GenBank/DDBJ databases">
        <title>Streptomyces sp. strain HUAS MG91 genome sequences.</title>
        <authorList>
            <person name="Mo P."/>
        </authorList>
    </citation>
    <scope>NUCLEOTIDE SEQUENCE</scope>
    <source>
        <strain evidence="2">HUAS MG91</strain>
    </source>
</reference>
<evidence type="ECO:0000256" key="1">
    <source>
        <dbReference type="SAM" id="Phobius"/>
    </source>
</evidence>
<accession>A0AAU8IXI6</accession>
<dbReference type="InterPro" id="IPR025443">
    <property type="entry name" value="DUF4307"/>
</dbReference>
<feature type="transmembrane region" description="Helical" evidence="1">
    <location>
        <begin position="27"/>
        <end position="50"/>
    </location>
</feature>
<dbReference type="EMBL" id="CP159534">
    <property type="protein sequence ID" value="XCJ72925.1"/>
    <property type="molecule type" value="Genomic_DNA"/>
</dbReference>